<dbReference type="Proteomes" id="UP000222542">
    <property type="component" value="Unassembled WGS sequence"/>
</dbReference>
<dbReference type="EMBL" id="AYRZ02000011">
    <property type="protein sequence ID" value="PHT68997.1"/>
    <property type="molecule type" value="Genomic_DNA"/>
</dbReference>
<gene>
    <name evidence="2" type="ORF">T459_28484</name>
</gene>
<dbReference type="STRING" id="4072.A0A2G2YGZ6"/>
<organism evidence="2 3">
    <name type="scientific">Capsicum annuum</name>
    <name type="common">Capsicum pepper</name>
    <dbReference type="NCBI Taxonomy" id="4072"/>
    <lineage>
        <taxon>Eukaryota</taxon>
        <taxon>Viridiplantae</taxon>
        <taxon>Streptophyta</taxon>
        <taxon>Embryophyta</taxon>
        <taxon>Tracheophyta</taxon>
        <taxon>Spermatophyta</taxon>
        <taxon>Magnoliopsida</taxon>
        <taxon>eudicotyledons</taxon>
        <taxon>Gunneridae</taxon>
        <taxon>Pentapetalae</taxon>
        <taxon>asterids</taxon>
        <taxon>lamiids</taxon>
        <taxon>Solanales</taxon>
        <taxon>Solanaceae</taxon>
        <taxon>Solanoideae</taxon>
        <taxon>Capsiceae</taxon>
        <taxon>Capsicum</taxon>
    </lineage>
</organism>
<dbReference type="InterPro" id="IPR045116">
    <property type="entry name" value="Clp1/Grc3"/>
</dbReference>
<sequence length="116" mass="12807">MWRSSEQEKLCSMLKDVLKARPNIDVVKLQKPGGVVSRNAKEYLYGQSNGLSPHSNVVNFSNLSIYLIGGVPQSPQSALSIGADPIKLVPINVNRDLFHLVLAVSYAKEPDQIIYK</sequence>
<reference evidence="2 3" key="2">
    <citation type="journal article" date="2017" name="Genome Biol.">
        <title>New reference genome sequences of hot pepper reveal the massive evolution of plant disease-resistance genes by retroduplication.</title>
        <authorList>
            <person name="Kim S."/>
            <person name="Park J."/>
            <person name="Yeom S.I."/>
            <person name="Kim Y.M."/>
            <person name="Seo E."/>
            <person name="Kim K.T."/>
            <person name="Kim M.S."/>
            <person name="Lee J.M."/>
            <person name="Cheong K."/>
            <person name="Shin H.S."/>
            <person name="Kim S.B."/>
            <person name="Han K."/>
            <person name="Lee J."/>
            <person name="Park M."/>
            <person name="Lee H.A."/>
            <person name="Lee H.Y."/>
            <person name="Lee Y."/>
            <person name="Oh S."/>
            <person name="Lee J.H."/>
            <person name="Choi E."/>
            <person name="Choi E."/>
            <person name="Lee S.E."/>
            <person name="Jeon J."/>
            <person name="Kim H."/>
            <person name="Choi G."/>
            <person name="Song H."/>
            <person name="Lee J."/>
            <person name="Lee S.C."/>
            <person name="Kwon J.K."/>
            <person name="Lee H.Y."/>
            <person name="Koo N."/>
            <person name="Hong Y."/>
            <person name="Kim R.W."/>
            <person name="Kang W.H."/>
            <person name="Huh J.H."/>
            <person name="Kang B.C."/>
            <person name="Yang T.J."/>
            <person name="Lee Y.H."/>
            <person name="Bennetzen J.L."/>
            <person name="Choi D."/>
        </authorList>
    </citation>
    <scope>NUCLEOTIDE SEQUENCE [LARGE SCALE GENOMIC DNA]</scope>
    <source>
        <strain evidence="3">cv. CM334</strain>
    </source>
</reference>
<comment type="caution">
    <text evidence="2">The sequence shown here is derived from an EMBL/GenBank/DDBJ whole genome shotgun (WGS) entry which is preliminary data.</text>
</comment>
<keyword evidence="3" id="KW-1185">Reference proteome</keyword>
<dbReference type="Pfam" id="PF06807">
    <property type="entry name" value="Clp1"/>
    <property type="match status" value="1"/>
</dbReference>
<evidence type="ECO:0000313" key="2">
    <source>
        <dbReference type="EMBL" id="PHT68997.1"/>
    </source>
</evidence>
<dbReference type="AlphaFoldDB" id="A0A2G2YGZ6"/>
<protein>
    <recommendedName>
        <fullName evidence="1">Clp1 C-terminal domain-containing protein</fullName>
    </recommendedName>
</protein>
<dbReference type="Gramene" id="PHT68997">
    <property type="protein sequence ID" value="PHT68997"/>
    <property type="gene ID" value="T459_28484"/>
</dbReference>
<name>A0A2G2YGZ6_CAPAN</name>
<accession>A0A2G2YGZ6</accession>
<evidence type="ECO:0000313" key="3">
    <source>
        <dbReference type="Proteomes" id="UP000222542"/>
    </source>
</evidence>
<feature type="domain" description="Clp1 C-terminal" evidence="1">
    <location>
        <begin position="51"/>
        <end position="114"/>
    </location>
</feature>
<proteinExistence type="predicted"/>
<dbReference type="InterPro" id="IPR038238">
    <property type="entry name" value="Clp1_C_sf"/>
</dbReference>
<dbReference type="PANTHER" id="PTHR12755">
    <property type="entry name" value="CLEAVAGE/POLYADENYLATION FACTOR IA SUBUNIT CLP1P"/>
    <property type="match status" value="1"/>
</dbReference>
<dbReference type="GO" id="GO:0051731">
    <property type="term" value="F:polynucleotide 5'-hydroxyl-kinase activity"/>
    <property type="evidence" value="ECO:0007669"/>
    <property type="project" value="InterPro"/>
</dbReference>
<dbReference type="Gene3D" id="2.40.30.330">
    <property type="entry name" value="Pre-mRNA cleavage complex subunit Clp1, C-terminal domain"/>
    <property type="match status" value="1"/>
</dbReference>
<evidence type="ECO:0000259" key="1">
    <source>
        <dbReference type="Pfam" id="PF06807"/>
    </source>
</evidence>
<dbReference type="InterPro" id="IPR010655">
    <property type="entry name" value="Clp1_C"/>
</dbReference>
<dbReference type="GO" id="GO:0031124">
    <property type="term" value="P:mRNA 3'-end processing"/>
    <property type="evidence" value="ECO:0007669"/>
    <property type="project" value="InterPro"/>
</dbReference>
<dbReference type="PANTHER" id="PTHR12755:SF6">
    <property type="entry name" value="POLYRIBONUCLEOTIDE 5'-HYDROXYL-KINASE CLP1"/>
    <property type="match status" value="1"/>
</dbReference>
<reference evidence="2 3" key="1">
    <citation type="journal article" date="2014" name="Nat. Genet.">
        <title>Genome sequence of the hot pepper provides insights into the evolution of pungency in Capsicum species.</title>
        <authorList>
            <person name="Kim S."/>
            <person name="Park M."/>
            <person name="Yeom S.I."/>
            <person name="Kim Y.M."/>
            <person name="Lee J.M."/>
            <person name="Lee H.A."/>
            <person name="Seo E."/>
            <person name="Choi J."/>
            <person name="Cheong K."/>
            <person name="Kim K.T."/>
            <person name="Jung K."/>
            <person name="Lee G.W."/>
            <person name="Oh S.K."/>
            <person name="Bae C."/>
            <person name="Kim S.B."/>
            <person name="Lee H.Y."/>
            <person name="Kim S.Y."/>
            <person name="Kim M.S."/>
            <person name="Kang B.C."/>
            <person name="Jo Y.D."/>
            <person name="Yang H.B."/>
            <person name="Jeong H.J."/>
            <person name="Kang W.H."/>
            <person name="Kwon J.K."/>
            <person name="Shin C."/>
            <person name="Lim J.Y."/>
            <person name="Park J.H."/>
            <person name="Huh J.H."/>
            <person name="Kim J.S."/>
            <person name="Kim B.D."/>
            <person name="Cohen O."/>
            <person name="Paran I."/>
            <person name="Suh M.C."/>
            <person name="Lee S.B."/>
            <person name="Kim Y.K."/>
            <person name="Shin Y."/>
            <person name="Noh S.J."/>
            <person name="Park J."/>
            <person name="Seo Y.S."/>
            <person name="Kwon S.Y."/>
            <person name="Kim H.A."/>
            <person name="Park J.M."/>
            <person name="Kim H.J."/>
            <person name="Choi S.B."/>
            <person name="Bosland P.W."/>
            <person name="Reeves G."/>
            <person name="Jo S.H."/>
            <person name="Lee B.W."/>
            <person name="Cho H.T."/>
            <person name="Choi H.S."/>
            <person name="Lee M.S."/>
            <person name="Yu Y."/>
            <person name="Do Choi Y."/>
            <person name="Park B.S."/>
            <person name="van Deynze A."/>
            <person name="Ashrafi H."/>
            <person name="Hill T."/>
            <person name="Kim W.T."/>
            <person name="Pai H.S."/>
            <person name="Ahn H.K."/>
            <person name="Yeam I."/>
            <person name="Giovannoni J.J."/>
            <person name="Rose J.K."/>
            <person name="Sorensen I."/>
            <person name="Lee S.J."/>
            <person name="Kim R.W."/>
            <person name="Choi I.Y."/>
            <person name="Choi B.S."/>
            <person name="Lim J.S."/>
            <person name="Lee Y.H."/>
            <person name="Choi D."/>
        </authorList>
    </citation>
    <scope>NUCLEOTIDE SEQUENCE [LARGE SCALE GENOMIC DNA]</scope>
    <source>
        <strain evidence="3">cv. CM334</strain>
    </source>
</reference>